<accession>A0AAD5I5M9</accession>
<protein>
    <submittedName>
        <fullName evidence="1">Uncharacterized protein</fullName>
    </submittedName>
</protein>
<gene>
    <name evidence="1" type="ORF">LWI28_005710</name>
</gene>
<evidence type="ECO:0000313" key="1">
    <source>
        <dbReference type="EMBL" id="KAI9153085.1"/>
    </source>
</evidence>
<keyword evidence="2" id="KW-1185">Reference proteome</keyword>
<dbReference type="Proteomes" id="UP001064489">
    <property type="component" value="Chromosome 11"/>
</dbReference>
<dbReference type="EMBL" id="JAJSOW010000108">
    <property type="protein sequence ID" value="KAI9153085.1"/>
    <property type="molecule type" value="Genomic_DNA"/>
</dbReference>
<name>A0AAD5I5M9_ACENE</name>
<comment type="caution">
    <text evidence="1">The sequence shown here is derived from an EMBL/GenBank/DDBJ whole genome shotgun (WGS) entry which is preliminary data.</text>
</comment>
<organism evidence="1 2">
    <name type="scientific">Acer negundo</name>
    <name type="common">Box elder</name>
    <dbReference type="NCBI Taxonomy" id="4023"/>
    <lineage>
        <taxon>Eukaryota</taxon>
        <taxon>Viridiplantae</taxon>
        <taxon>Streptophyta</taxon>
        <taxon>Embryophyta</taxon>
        <taxon>Tracheophyta</taxon>
        <taxon>Spermatophyta</taxon>
        <taxon>Magnoliopsida</taxon>
        <taxon>eudicotyledons</taxon>
        <taxon>Gunneridae</taxon>
        <taxon>Pentapetalae</taxon>
        <taxon>rosids</taxon>
        <taxon>malvids</taxon>
        <taxon>Sapindales</taxon>
        <taxon>Sapindaceae</taxon>
        <taxon>Hippocastanoideae</taxon>
        <taxon>Acereae</taxon>
        <taxon>Acer</taxon>
    </lineage>
</organism>
<sequence length="89" mass="9439">MHVGLGVAIRWPDDACKGGSGHMMAERRGGGGGQMEGVGERWPEGWLSRCFCFVVYCFMAEATDAKSVVDLVNLGVISAPNIGVLISSH</sequence>
<evidence type="ECO:0000313" key="2">
    <source>
        <dbReference type="Proteomes" id="UP001064489"/>
    </source>
</evidence>
<proteinExistence type="predicted"/>
<reference evidence="1" key="2">
    <citation type="submission" date="2023-02" db="EMBL/GenBank/DDBJ databases">
        <authorList>
            <person name="Swenson N.G."/>
            <person name="Wegrzyn J.L."/>
            <person name="Mcevoy S.L."/>
        </authorList>
    </citation>
    <scope>NUCLEOTIDE SEQUENCE</scope>
    <source>
        <strain evidence="1">91603</strain>
        <tissue evidence="1">Leaf</tissue>
    </source>
</reference>
<dbReference type="AlphaFoldDB" id="A0AAD5I5M9"/>
<reference evidence="1" key="1">
    <citation type="journal article" date="2022" name="Plant J.">
        <title>Strategies of tolerance reflected in two North American maple genomes.</title>
        <authorList>
            <person name="McEvoy S.L."/>
            <person name="Sezen U.U."/>
            <person name="Trouern-Trend A."/>
            <person name="McMahon S.M."/>
            <person name="Schaberg P.G."/>
            <person name="Yang J."/>
            <person name="Wegrzyn J.L."/>
            <person name="Swenson N.G."/>
        </authorList>
    </citation>
    <scope>NUCLEOTIDE SEQUENCE</scope>
    <source>
        <strain evidence="1">91603</strain>
    </source>
</reference>